<evidence type="ECO:0000256" key="1">
    <source>
        <dbReference type="SAM" id="SignalP"/>
    </source>
</evidence>
<organism evidence="2 3">
    <name type="scientific">Antarcticibacterium arcticum</name>
    <dbReference type="NCBI Taxonomy" id="2585771"/>
    <lineage>
        <taxon>Bacteria</taxon>
        <taxon>Pseudomonadati</taxon>
        <taxon>Bacteroidota</taxon>
        <taxon>Flavobacteriia</taxon>
        <taxon>Flavobacteriales</taxon>
        <taxon>Flavobacteriaceae</taxon>
        <taxon>Antarcticibacterium</taxon>
    </lineage>
</organism>
<reference evidence="2 3" key="1">
    <citation type="submission" date="2019-08" db="EMBL/GenBank/DDBJ databases">
        <title>Antarcticibacterium arcticum sp. nov., a bacterium isolated from marine sediment of the Canadian Beaufort Sea.</title>
        <authorList>
            <person name="Lee Y.M."/>
            <person name="Baek K."/>
            <person name="Lee D.-H."/>
            <person name="Shin S.C."/>
            <person name="Jin Y.K."/>
            <person name="Park Y."/>
        </authorList>
    </citation>
    <scope>NUCLEOTIDE SEQUENCE [LARGE SCALE GENOMIC DNA]</scope>
    <source>
        <strain evidence="2 3">PAMC 28998</strain>
    </source>
</reference>
<dbReference type="KEGG" id="anp:FK178_07910"/>
<evidence type="ECO:0008006" key="4">
    <source>
        <dbReference type="Google" id="ProtNLM"/>
    </source>
</evidence>
<dbReference type="Proteomes" id="UP000321954">
    <property type="component" value="Chromosome"/>
</dbReference>
<evidence type="ECO:0000313" key="2">
    <source>
        <dbReference type="EMBL" id="QED37656.1"/>
    </source>
</evidence>
<feature type="signal peptide" evidence="1">
    <location>
        <begin position="1"/>
        <end position="21"/>
    </location>
</feature>
<feature type="chain" id="PRO_5022904217" description="Lipocalin-like domain-containing protein" evidence="1">
    <location>
        <begin position="22"/>
        <end position="151"/>
    </location>
</feature>
<dbReference type="OrthoDB" id="882993at2"/>
<keyword evidence="3" id="KW-1185">Reference proteome</keyword>
<accession>A0A5B8YN27</accession>
<gene>
    <name evidence="2" type="ORF">FK178_07910</name>
</gene>
<dbReference type="RefSeq" id="WP_146833215.1">
    <property type="nucleotide sequence ID" value="NZ_CP042476.1"/>
</dbReference>
<dbReference type="EMBL" id="CP042476">
    <property type="protein sequence ID" value="QED37656.1"/>
    <property type="molecule type" value="Genomic_DNA"/>
</dbReference>
<proteinExistence type="predicted"/>
<keyword evidence="1" id="KW-0732">Signal</keyword>
<dbReference type="PROSITE" id="PS51257">
    <property type="entry name" value="PROKAR_LIPOPROTEIN"/>
    <property type="match status" value="1"/>
</dbReference>
<name>A0A5B8YN27_9FLAO</name>
<dbReference type="AlphaFoldDB" id="A0A5B8YN27"/>
<sequence length="151" mass="16942">MKNLILLFVLSTVLSSCSTDADEISLNKEDIYGKWNLVKMTGSFGNSLTTGEDMEWQESYNFNRDGTFIKSRSRDGELTEAAGTFVITENDSQFNDPLINFSIEIEFSNSNSIAASCYSGGMKEELYFRGDRMLSNYHACDGPGLEYKKSK</sequence>
<evidence type="ECO:0000313" key="3">
    <source>
        <dbReference type="Proteomes" id="UP000321954"/>
    </source>
</evidence>
<protein>
    <recommendedName>
        <fullName evidence="4">Lipocalin-like domain-containing protein</fullName>
    </recommendedName>
</protein>